<comment type="cofactor">
    <cofactor evidence="12">
        <name>Mn(2+)</name>
        <dbReference type="ChEBI" id="CHEBI:29035"/>
    </cofactor>
</comment>
<dbReference type="Proteomes" id="UP000199424">
    <property type="component" value="Unassembled WGS sequence"/>
</dbReference>
<evidence type="ECO:0000256" key="4">
    <source>
        <dbReference type="ARBA" id="ARBA00022676"/>
    </source>
</evidence>
<evidence type="ECO:0000256" key="2">
    <source>
        <dbReference type="ARBA" id="ARBA00022475"/>
    </source>
</evidence>
<sequence length="355" mass="38421">MSVLPILIVLAATALMLRLMHPVAVLIDLLDKPCNRKQHTGSVPLIGGIAVFGGLAVAMLFSAELALHSRLFLVSAAMMVFIGMLDDKYDLSVRLRLIGQIIAASVIIFGGDLYISNLGNLFGYGPVNMGMAGIVFTYLAVLAAMNAYNMIDGIDGLLGSMGIISFFGIGSLAFLNGHAELQLIATLAGFALVPFLFCNLSISKRYRKVFMGDAGSMFVGLAVVWLLTLATQSQFTSAETAVISPVTSLWLVAVPIMDMVTIMVRRAKNGVNPTTPDRDHIHHFYMRAGYCPRQTLVILCGQAIVLAAIGVVLNQLQTPEWASLLLFLGAYAVYCRQFKMLKRKARALSEAQLEK</sequence>
<keyword evidence="7 12" id="KW-0460">Magnesium</keyword>
<evidence type="ECO:0000313" key="15">
    <source>
        <dbReference type="Proteomes" id="UP000199424"/>
    </source>
</evidence>
<keyword evidence="9 12" id="KW-1133">Transmembrane helix</keyword>
<dbReference type="PANTHER" id="PTHR22926">
    <property type="entry name" value="PHOSPHO-N-ACETYLMURAMOYL-PENTAPEPTIDE-TRANSFERASE"/>
    <property type="match status" value="1"/>
</dbReference>
<comment type="similarity">
    <text evidence="12">Belongs to the glycosyltransferase 4 family. WecA subfamily.</text>
</comment>
<keyword evidence="2 12" id="KW-1003">Cell membrane</keyword>
<evidence type="ECO:0000256" key="13">
    <source>
        <dbReference type="PIRSR" id="PIRSR600715-1"/>
    </source>
</evidence>
<feature type="transmembrane region" description="Helical" evidence="12">
    <location>
        <begin position="42"/>
        <end position="61"/>
    </location>
</feature>
<keyword evidence="5 12" id="KW-0808">Transferase</keyword>
<feature type="binding site" evidence="13">
    <location>
        <position position="149"/>
    </location>
    <ligand>
        <name>Mg(2+)</name>
        <dbReference type="ChEBI" id="CHEBI:18420"/>
    </ligand>
</feature>
<protein>
    <recommendedName>
        <fullName evidence="12">Undecaprenyl-phosphate alpha-N-acetylglucosaminyl 1-phosphate transferase</fullName>
        <ecNumber evidence="12">2.7.8.33</ecNumber>
    </recommendedName>
    <alternativeName>
        <fullName evidence="12">UDP-GlcNAc:undecaprenyl-phosphate GlcNAc-1-phosphate transferase</fullName>
    </alternativeName>
    <alternativeName>
        <fullName evidence="12">Undecaprenyl-phosphate GlcNAc-1-phosphate transferase</fullName>
    </alternativeName>
</protein>
<feature type="transmembrane region" description="Helical" evidence="12">
    <location>
        <begin position="209"/>
        <end position="230"/>
    </location>
</feature>
<keyword evidence="6 12" id="KW-0812">Transmembrane</keyword>
<dbReference type="EMBL" id="FOYU01000001">
    <property type="protein sequence ID" value="SFR45114.1"/>
    <property type="molecule type" value="Genomic_DNA"/>
</dbReference>
<feature type="transmembrane region" description="Helical" evidence="12">
    <location>
        <begin position="181"/>
        <end position="202"/>
    </location>
</feature>
<dbReference type="InterPro" id="IPR018480">
    <property type="entry name" value="PNAcMuramoyl-5peptid_Trfase_CS"/>
</dbReference>
<keyword evidence="8 12" id="KW-0448">Lipopolysaccharide biosynthesis</keyword>
<dbReference type="GO" id="GO:0009243">
    <property type="term" value="P:O antigen biosynthetic process"/>
    <property type="evidence" value="ECO:0007669"/>
    <property type="project" value="UniProtKB-UniRule"/>
</dbReference>
<reference evidence="15" key="1">
    <citation type="submission" date="2016-10" db="EMBL/GenBank/DDBJ databases">
        <authorList>
            <person name="Varghese N."/>
            <person name="Submissions S."/>
        </authorList>
    </citation>
    <scope>NUCLEOTIDE SEQUENCE [LARGE SCALE GENOMIC DNA]</scope>
    <source>
        <strain evidence="15">CGMCC 1.7285</strain>
    </source>
</reference>
<feature type="transmembrane region" description="Helical" evidence="12">
    <location>
        <begin position="6"/>
        <end position="30"/>
    </location>
</feature>
<comment type="catalytic activity">
    <reaction evidence="12">
        <text>di-trans,octa-cis-undecaprenyl phosphate + UDP-N-acetyl-alpha-D-glucosamine = N-acetyl-alpha-D-glucosaminyl-di-trans,octa-cis-undecaprenyl diphosphate + UMP</text>
        <dbReference type="Rhea" id="RHEA:28090"/>
        <dbReference type="ChEBI" id="CHEBI:57705"/>
        <dbReference type="ChEBI" id="CHEBI:57865"/>
        <dbReference type="ChEBI" id="CHEBI:60392"/>
        <dbReference type="ChEBI" id="CHEBI:62959"/>
        <dbReference type="EC" id="2.7.8.33"/>
    </reaction>
</comment>
<feature type="binding site" evidence="13">
    <location>
        <position position="213"/>
    </location>
    <ligand>
        <name>Mg(2+)</name>
        <dbReference type="ChEBI" id="CHEBI:18420"/>
    </ligand>
</feature>
<evidence type="ECO:0000256" key="10">
    <source>
        <dbReference type="ARBA" id="ARBA00023136"/>
    </source>
</evidence>
<proteinExistence type="inferred from homology"/>
<evidence type="ECO:0000313" key="14">
    <source>
        <dbReference type="EMBL" id="SFR45114.1"/>
    </source>
</evidence>
<keyword evidence="13" id="KW-0479">Metal-binding</keyword>
<evidence type="ECO:0000256" key="11">
    <source>
        <dbReference type="ARBA" id="ARBA00023211"/>
    </source>
</evidence>
<feature type="transmembrane region" description="Helical" evidence="12">
    <location>
        <begin position="242"/>
        <end position="264"/>
    </location>
</feature>
<dbReference type="UniPathway" id="UPA00281"/>
<evidence type="ECO:0000256" key="6">
    <source>
        <dbReference type="ARBA" id="ARBA00022692"/>
    </source>
</evidence>
<feature type="transmembrane region" description="Helical" evidence="12">
    <location>
        <begin position="121"/>
        <end position="144"/>
    </location>
</feature>
<dbReference type="GO" id="GO:0030145">
    <property type="term" value="F:manganese ion binding"/>
    <property type="evidence" value="ECO:0007669"/>
    <property type="project" value="InterPro"/>
</dbReference>
<dbReference type="NCBIfam" id="TIGR02380">
    <property type="entry name" value="ECA_wecA"/>
    <property type="match status" value="1"/>
</dbReference>
<organism evidence="14 15">
    <name type="scientific">Pseudidiomarina maritima</name>
    <dbReference type="NCBI Taxonomy" id="519453"/>
    <lineage>
        <taxon>Bacteria</taxon>
        <taxon>Pseudomonadati</taxon>
        <taxon>Pseudomonadota</taxon>
        <taxon>Gammaproteobacteria</taxon>
        <taxon>Alteromonadales</taxon>
        <taxon>Idiomarinaceae</taxon>
        <taxon>Pseudidiomarina</taxon>
    </lineage>
</organism>
<keyword evidence="3 12" id="KW-0997">Cell inner membrane</keyword>
<dbReference type="GO" id="GO:0016757">
    <property type="term" value="F:glycosyltransferase activity"/>
    <property type="evidence" value="ECO:0007669"/>
    <property type="project" value="UniProtKB-KW"/>
</dbReference>
<evidence type="ECO:0000256" key="8">
    <source>
        <dbReference type="ARBA" id="ARBA00022985"/>
    </source>
</evidence>
<accession>A0A1I6GSD4</accession>
<dbReference type="AlphaFoldDB" id="A0A1I6GSD4"/>
<dbReference type="GO" id="GO:0009276">
    <property type="term" value="C:Gram-negative-bacterium-type cell wall"/>
    <property type="evidence" value="ECO:0007669"/>
    <property type="project" value="InterPro"/>
</dbReference>
<keyword evidence="15" id="KW-1185">Reference proteome</keyword>
<feature type="transmembrane region" description="Helical" evidence="12">
    <location>
        <begin position="296"/>
        <end position="315"/>
    </location>
</feature>
<comment type="function">
    <text evidence="12">Catalyzes the transfer of the GlcNAc-1-phosphate moiety from UDP-GlcNAc onto the carrier lipid undecaprenyl phosphate (C55-P), yielding GlcNAc-pyrophosphoryl-undecaprenyl (GlcNAc-PP-C55).</text>
</comment>
<keyword evidence="11 12" id="KW-0464">Manganese</keyword>
<evidence type="ECO:0000256" key="3">
    <source>
        <dbReference type="ARBA" id="ARBA00022519"/>
    </source>
</evidence>
<dbReference type="GO" id="GO:0071555">
    <property type="term" value="P:cell wall organization"/>
    <property type="evidence" value="ECO:0007669"/>
    <property type="project" value="TreeGrafter"/>
</dbReference>
<evidence type="ECO:0000256" key="7">
    <source>
        <dbReference type="ARBA" id="ARBA00022842"/>
    </source>
</evidence>
<keyword evidence="4 12" id="KW-0328">Glycosyltransferase</keyword>
<dbReference type="PANTHER" id="PTHR22926:SF3">
    <property type="entry name" value="UNDECAPRENYL-PHOSPHATE ALPHA-N-ACETYLGLUCOSAMINYL 1-PHOSPHATE TRANSFERASE"/>
    <property type="match status" value="1"/>
</dbReference>
<dbReference type="InterPro" id="IPR012750">
    <property type="entry name" value="ECA_WecA-rel"/>
</dbReference>
<evidence type="ECO:0000256" key="5">
    <source>
        <dbReference type="ARBA" id="ARBA00022679"/>
    </source>
</evidence>
<comment type="cofactor">
    <cofactor evidence="12 13">
        <name>Mg(2+)</name>
        <dbReference type="ChEBI" id="CHEBI:18420"/>
    </cofactor>
</comment>
<feature type="transmembrane region" description="Helical" evidence="12">
    <location>
        <begin position="67"/>
        <end position="85"/>
    </location>
</feature>
<comment type="pathway">
    <text evidence="12">Bacterial outer membrane biogenesis; LPS O-antigen biosynthesis.</text>
</comment>
<gene>
    <name evidence="12" type="primary">wecA</name>
    <name evidence="14" type="ORF">SAMN04488070_1156</name>
</gene>
<feature type="transmembrane region" description="Helical" evidence="12">
    <location>
        <begin position="97"/>
        <end position="115"/>
    </location>
</feature>
<comment type="subcellular location">
    <subcellularLocation>
        <location evidence="12">Cell inner membrane</location>
        <topology evidence="12">Multi-pass membrane protein</topology>
    </subcellularLocation>
    <subcellularLocation>
        <location evidence="1">Cell membrane</location>
        <topology evidence="1">Multi-pass membrane protein</topology>
    </subcellularLocation>
</comment>
<dbReference type="Pfam" id="PF00953">
    <property type="entry name" value="Glycos_transf_4"/>
    <property type="match status" value="1"/>
</dbReference>
<dbReference type="InterPro" id="IPR000715">
    <property type="entry name" value="Glycosyl_transferase_4"/>
</dbReference>
<evidence type="ECO:0000256" key="12">
    <source>
        <dbReference type="HAMAP-Rule" id="MF_02030"/>
    </source>
</evidence>
<dbReference type="CDD" id="cd06853">
    <property type="entry name" value="GT_WecA_like"/>
    <property type="match status" value="1"/>
</dbReference>
<evidence type="ECO:0000256" key="1">
    <source>
        <dbReference type="ARBA" id="ARBA00004651"/>
    </source>
</evidence>
<dbReference type="EC" id="2.7.8.33" evidence="12"/>
<dbReference type="PROSITE" id="PS01348">
    <property type="entry name" value="MRAY_2"/>
    <property type="match status" value="1"/>
</dbReference>
<dbReference type="GO" id="GO:0000287">
    <property type="term" value="F:magnesium ion binding"/>
    <property type="evidence" value="ECO:0007669"/>
    <property type="project" value="InterPro"/>
</dbReference>
<dbReference type="GO" id="GO:0036380">
    <property type="term" value="F:UDP-N-acetylglucosamine-undecaprenyl-phosphate N-acetylglucosaminephosphotransferase activity"/>
    <property type="evidence" value="ECO:0007669"/>
    <property type="project" value="UniProtKB-UniRule"/>
</dbReference>
<dbReference type="RefSeq" id="WP_092856210.1">
    <property type="nucleotide sequence ID" value="NZ_FOYU01000001.1"/>
</dbReference>
<dbReference type="HAMAP" id="MF_02030">
    <property type="entry name" value="WecA_Gammaproteo"/>
    <property type="match status" value="1"/>
</dbReference>
<name>A0A1I6GSD4_9GAMM</name>
<feature type="transmembrane region" description="Helical" evidence="12">
    <location>
        <begin position="156"/>
        <end position="175"/>
    </location>
</feature>
<feature type="transmembrane region" description="Helical" evidence="12">
    <location>
        <begin position="321"/>
        <end position="338"/>
    </location>
</feature>
<evidence type="ECO:0000256" key="9">
    <source>
        <dbReference type="ARBA" id="ARBA00022989"/>
    </source>
</evidence>
<keyword evidence="10 12" id="KW-0472">Membrane</keyword>
<dbReference type="GO" id="GO:0044038">
    <property type="term" value="P:cell wall macromolecule biosynthetic process"/>
    <property type="evidence" value="ECO:0007669"/>
    <property type="project" value="TreeGrafter"/>
</dbReference>
<dbReference type="GO" id="GO:0005886">
    <property type="term" value="C:plasma membrane"/>
    <property type="evidence" value="ECO:0007669"/>
    <property type="project" value="UniProtKB-SubCell"/>
</dbReference>